<evidence type="ECO:0000313" key="3">
    <source>
        <dbReference type="WBParaSite" id="sdigi.contig1.g166.t1"/>
    </source>
</evidence>
<dbReference type="WBParaSite" id="sdigi.contig1.g166.t1">
    <property type="protein sequence ID" value="sdigi.contig1.g166.t1"/>
    <property type="gene ID" value="sdigi.contig1.g166"/>
</dbReference>
<reference evidence="3" key="1">
    <citation type="submission" date="2022-11" db="UniProtKB">
        <authorList>
            <consortium name="WormBaseParasite"/>
        </authorList>
    </citation>
    <scope>IDENTIFICATION</scope>
</reference>
<evidence type="ECO:0000256" key="1">
    <source>
        <dbReference type="SAM" id="MobiDB-lite"/>
    </source>
</evidence>
<dbReference type="Proteomes" id="UP000887581">
    <property type="component" value="Unplaced"/>
</dbReference>
<protein>
    <submittedName>
        <fullName evidence="3">Uncharacterized protein</fullName>
    </submittedName>
</protein>
<organism evidence="2 3">
    <name type="scientific">Setaria digitata</name>
    <dbReference type="NCBI Taxonomy" id="48799"/>
    <lineage>
        <taxon>Eukaryota</taxon>
        <taxon>Metazoa</taxon>
        <taxon>Ecdysozoa</taxon>
        <taxon>Nematoda</taxon>
        <taxon>Chromadorea</taxon>
        <taxon>Rhabditida</taxon>
        <taxon>Spirurina</taxon>
        <taxon>Spiruromorpha</taxon>
        <taxon>Filarioidea</taxon>
        <taxon>Setariidae</taxon>
        <taxon>Setaria</taxon>
    </lineage>
</organism>
<keyword evidence="2" id="KW-1185">Reference proteome</keyword>
<feature type="region of interest" description="Disordered" evidence="1">
    <location>
        <begin position="918"/>
        <end position="939"/>
    </location>
</feature>
<name>A0A915PI81_9BILA</name>
<proteinExistence type="predicted"/>
<sequence>MTFNLPESVSSERLLIRTAAKCNHRAQFAWKVSPIIYSCNEAIKLIHWLGRTAHTPILSPPSPSSLERRNTVRHFMPQIFASAAEYRHHNRAYHISQQLRTVFRGHHDSRSHHILSRHRKKHRVYTKKYKLLKLRREQEALRRIRKEASDVLEVPMGRRKLLCKYRKSCYDTGIVPDTWDINNILPRFMRSYETQKNFSEESTTEIYAKNESEEKEEVSEGELRFLCRYRKSCYKEVGAEIERGALKVHGLPIFSRSIILPIQKQKSIKEIAKLALEKIEEKERIAALQPIQTKVIIDKTFSEIEEKMKKRLACKYRKSCYDSGIRPEIVPLNNLFQNIYHFLKQQIRQVGMQQTIHKEFKDLSDDEKRVYCKYRKSCYTTGEKPKINYGQIFKYIHIVKKYEEVIPLGIRCKYRKSCYETGILPDLKKKIPKEKQPTPPVQTVTSLYNFKMLCKYRKSCYKRKAQEQQNLNAEIFGAIEELDRDEREQKKEVQNEINTIIEPTTKDPVLKSKKNEESRVSKQERFVEQHVTEKSSNKLVAKKFKISDHKERQKNVAVTTENEKLAYKPKKKKTKEPFEGTKVWSTKKVQKATLPSTAVQQTVIRKEALERVTFKKEQSKFEKVRKNIKNKRIEKGAEDKGTTDVMDVGNKSVLLSASAKTMEVPLIQVNRPQSAFSEEENIPFRTVNIYDENLSSVDIKLLCKYRKSCYKNGILSMIQTTKNIGIKNEQKPLKIRCKYRKSCYETGRLPEVLYENFKITGIIENKEERIPLTLRCKYRKSCYETGKLPEIETSILSFSMIQIENEYEEKEITEKQLSEGQQKLRCKYRKSCYTSGLLPPYLNQTVRLATFIKERYDSPQLKCKYRKSCYENMKLDMQLEKARKKEQRKMQQGIVRPTYRVEKAVKYKEKGQKEEILEEVTEEGSQETRKKKSKELKPAMEEKEYMQIAPRDTQSRQTDTKLRHLNSAQKLKCKYRLTCYDGVPLHQAEENKSEKKSQFNIKDFRRANGAICNVYYISCRKQAGLPILERGPIGPNGRRLCRKKKKEITN</sequence>
<accession>A0A915PI81</accession>
<dbReference type="AlphaFoldDB" id="A0A915PI81"/>
<evidence type="ECO:0000313" key="2">
    <source>
        <dbReference type="Proteomes" id="UP000887581"/>
    </source>
</evidence>